<dbReference type="EMBL" id="CP014671">
    <property type="protein sequence ID" value="ANX04571.1"/>
    <property type="molecule type" value="Genomic_DNA"/>
</dbReference>
<dbReference type="InterPro" id="IPR032466">
    <property type="entry name" value="Metal_Hydrolase"/>
</dbReference>
<feature type="domain" description="Amidohydrolase 3" evidence="1">
    <location>
        <begin position="44"/>
        <end position="539"/>
    </location>
</feature>
<dbReference type="AlphaFoldDB" id="A0A1B1YUT3"/>
<dbReference type="OrthoDB" id="9766983at2"/>
<keyword evidence="3" id="KW-1185">Reference proteome</keyword>
<organism evidence="2 3">
    <name type="scientific">Immundisolibacter cernigliae</name>
    <dbReference type="NCBI Taxonomy" id="1810504"/>
    <lineage>
        <taxon>Bacteria</taxon>
        <taxon>Pseudomonadati</taxon>
        <taxon>Pseudomonadota</taxon>
        <taxon>Gammaproteobacteria</taxon>
        <taxon>Immundisolibacterales</taxon>
        <taxon>Immundisolibacteraceae</taxon>
        <taxon>Immundisolibacter</taxon>
    </lineage>
</organism>
<gene>
    <name evidence="2" type="ORF">PG2T_10570</name>
</gene>
<dbReference type="Proteomes" id="UP000092952">
    <property type="component" value="Chromosome"/>
</dbReference>
<dbReference type="SUPFAM" id="SSF51338">
    <property type="entry name" value="Composite domain of metallo-dependent hydrolases"/>
    <property type="match status" value="1"/>
</dbReference>
<dbReference type="InterPro" id="IPR013108">
    <property type="entry name" value="Amidohydro_3"/>
</dbReference>
<dbReference type="Gene3D" id="3.20.20.140">
    <property type="entry name" value="Metal-dependent hydrolases"/>
    <property type="match status" value="2"/>
</dbReference>
<dbReference type="KEGG" id="gbi:PG2T_10570"/>
<dbReference type="GO" id="GO:0016812">
    <property type="term" value="F:hydrolase activity, acting on carbon-nitrogen (but not peptide) bonds, in cyclic amides"/>
    <property type="evidence" value="ECO:0007669"/>
    <property type="project" value="TreeGrafter"/>
</dbReference>
<dbReference type="SUPFAM" id="SSF51556">
    <property type="entry name" value="Metallo-dependent hydrolases"/>
    <property type="match status" value="1"/>
</dbReference>
<proteinExistence type="predicted"/>
<reference evidence="3" key="1">
    <citation type="submission" date="2016-03" db="EMBL/GenBank/DDBJ databases">
        <title>Complete genome sequence of Solimmundus cernigliae, representing a novel lineage of polycyclic aromatic hydrocarbon degraders within the Gammaproteobacteria.</title>
        <authorList>
            <person name="Singleton D.R."/>
            <person name="Dickey A.N."/>
            <person name="Scholl E.H."/>
            <person name="Wright F.A."/>
            <person name="Aitken M.D."/>
        </authorList>
    </citation>
    <scope>NUCLEOTIDE SEQUENCE [LARGE SCALE GENOMIC DNA]</scope>
    <source>
        <strain evidence="3">TR3.2</strain>
    </source>
</reference>
<dbReference type="STRING" id="1810504.PG2T_10570"/>
<dbReference type="InParanoid" id="A0A1B1YUT3"/>
<evidence type="ECO:0000259" key="1">
    <source>
        <dbReference type="Pfam" id="PF07969"/>
    </source>
</evidence>
<dbReference type="PANTHER" id="PTHR11647">
    <property type="entry name" value="HYDRANTOINASE/DIHYDROPYRIMIDINASE FAMILY MEMBER"/>
    <property type="match status" value="1"/>
</dbReference>
<protein>
    <recommendedName>
        <fullName evidence="1">Amidohydrolase 3 domain-containing protein</fullName>
    </recommendedName>
</protein>
<evidence type="ECO:0000313" key="3">
    <source>
        <dbReference type="Proteomes" id="UP000092952"/>
    </source>
</evidence>
<dbReference type="Pfam" id="PF07969">
    <property type="entry name" value="Amidohydro_3"/>
    <property type="match status" value="1"/>
</dbReference>
<evidence type="ECO:0000313" key="2">
    <source>
        <dbReference type="EMBL" id="ANX04571.1"/>
    </source>
</evidence>
<sequence>MNHDLLIRGGSVVDGTGAPARHADVAIQGDRIVAVGSELGGARETLDASGLVVSPGFIDPHTHYDAQWCWDPVLTSSAWHGVTSVVMGNCGVGIAPCRPAAREMAMMDLVNVEAMPAEVLRSGIRWQWETFPQFMDAVTGGGIGLNAGFLLPLAALRHYAMGEQSGERGANAAEIRVMADHLRAAMDAGALGFSTTVLAQHIGHGGKPLAARLASRDELKALCNVLRDLRRGTIQIAMGGVGGALSAEQQDLLRFLLEESQRPLTWTFLLVPVGNPERALQTLEETDWLTRMGAVPQVSCRPFLTQLEMTNPFIFADRKTFAPLFNTDNARLAAAYRDRHFRDTLRAELAQPGAFSSDWTRLELQQVNAPALNALVGRTVADIAAERGADGLDTFLDIALEDELGARFLYTISNIDLDVVARLINDPRTLIGASDGGAHVDQICDVGYATWLLGTWVRERKAMSLEYAVQRLTGDPARVFGIADRGRIATGLKADIAVFDPATVGSDRLARAVFDLPGGRRRLVSDARGIAATVVNGQLLMRNGDVSATRAGAHLQAA</sequence>
<dbReference type="InterPro" id="IPR050378">
    <property type="entry name" value="Metallo-dep_Hydrolases_sf"/>
</dbReference>
<accession>A0A1B1YUT3</accession>
<dbReference type="PANTHER" id="PTHR11647:SF1">
    <property type="entry name" value="COLLAPSIN RESPONSE MEDIATOR PROTEIN"/>
    <property type="match status" value="1"/>
</dbReference>
<name>A0A1B1YUT3_9GAMM</name>
<dbReference type="GO" id="GO:0005829">
    <property type="term" value="C:cytosol"/>
    <property type="evidence" value="ECO:0007669"/>
    <property type="project" value="TreeGrafter"/>
</dbReference>
<dbReference type="RefSeq" id="WP_068805032.1">
    <property type="nucleotide sequence ID" value="NZ_CP014671.1"/>
</dbReference>
<dbReference type="InterPro" id="IPR011059">
    <property type="entry name" value="Metal-dep_hydrolase_composite"/>
</dbReference>